<name>A0A2U8E4L0_9BACT</name>
<dbReference type="InterPro" id="IPR003305">
    <property type="entry name" value="CenC_carb-bd"/>
</dbReference>
<feature type="compositionally biased region" description="Basic and acidic residues" evidence="2">
    <location>
        <begin position="391"/>
        <end position="400"/>
    </location>
</feature>
<dbReference type="KEGG" id="elut:CKA38_11910"/>
<dbReference type="Proteomes" id="UP000244896">
    <property type="component" value="Chromosome"/>
</dbReference>
<evidence type="ECO:0000259" key="4">
    <source>
        <dbReference type="Pfam" id="PF02018"/>
    </source>
</evidence>
<feature type="compositionally biased region" description="Basic and acidic residues" evidence="2">
    <location>
        <begin position="25"/>
        <end position="39"/>
    </location>
</feature>
<keyword evidence="3" id="KW-0472">Membrane</keyword>
<gene>
    <name evidence="5" type="ORF">CKA38_11910</name>
</gene>
<keyword evidence="1" id="KW-0378">Hydrolase</keyword>
<feature type="region of interest" description="Disordered" evidence="2">
    <location>
        <begin position="391"/>
        <end position="474"/>
    </location>
</feature>
<protein>
    <recommendedName>
        <fullName evidence="4">CBM-cenC domain-containing protein</fullName>
    </recommendedName>
</protein>
<evidence type="ECO:0000256" key="3">
    <source>
        <dbReference type="SAM" id="Phobius"/>
    </source>
</evidence>
<dbReference type="GO" id="GO:0016798">
    <property type="term" value="F:hydrolase activity, acting on glycosyl bonds"/>
    <property type="evidence" value="ECO:0007669"/>
    <property type="project" value="InterPro"/>
</dbReference>
<evidence type="ECO:0000313" key="5">
    <source>
        <dbReference type="EMBL" id="AWI09859.1"/>
    </source>
</evidence>
<evidence type="ECO:0000313" key="6">
    <source>
        <dbReference type="Proteomes" id="UP000244896"/>
    </source>
</evidence>
<keyword evidence="3" id="KW-0812">Transmembrane</keyword>
<dbReference type="Pfam" id="PF02018">
    <property type="entry name" value="CBM_4_9"/>
    <property type="match status" value="1"/>
</dbReference>
<dbReference type="AlphaFoldDB" id="A0A2U8E4L0"/>
<sequence>MHPQRLPLPCVRQSRRRRRIGRAQEQGDPHHQPENQKDRKNNRHQRQLSARAGGARFLRQHPVFILQRQRRTLANPRCLNRAPAFLQTMPNPTLIPPITSMKKSLLAFRILPALALLAFIFSTAAQAGIIVNADFEKGVPPEIKSFQSSVEIDTTRARSGNASLRVTKKDKTTWGTAFFNLDGLMNFPDGCEFSLWVYGERGSKISAYISAADPGKSGRYTAVSAIGTIKNGQWSKLRGKIYPGDLGRGERDVRLIIRTHGTCWIDDVRLTSGSSTASPAQAWPEVETAMHKTASRRVTAIKPGDAVTLDARNAALVPDTALAQTTLPNDTAVAIPAEGILVFAIDAKDEITLAGTLQLEPDADLRPGLRATVLANNTVIAAPAVKADAPWRDVRTEDRPGALPNITGQRPSPPSPLRPSTSPRVATISPWPVRTSAPAARSPVSNSPPNPPKNRSTPSAFSPTPTSATDAPCG</sequence>
<evidence type="ECO:0000256" key="2">
    <source>
        <dbReference type="SAM" id="MobiDB-lite"/>
    </source>
</evidence>
<reference evidence="5 6" key="1">
    <citation type="journal article" date="2018" name="Syst. Appl. Microbiol.">
        <title>Ereboglobus luteus gen. nov. sp. nov. from cockroach guts, and new insights into the oxygen relationship of the genera Opitutus and Didymococcus (Verrucomicrobia: Opitutaceae).</title>
        <authorList>
            <person name="Tegtmeier D."/>
            <person name="Belitz A."/>
            <person name="Radek R."/>
            <person name="Heimerl T."/>
            <person name="Brune A."/>
        </authorList>
    </citation>
    <scope>NUCLEOTIDE SEQUENCE [LARGE SCALE GENOMIC DNA]</scope>
    <source>
        <strain evidence="5 6">Ho45</strain>
    </source>
</reference>
<proteinExistence type="predicted"/>
<feature type="compositionally biased region" description="Low complexity" evidence="2">
    <location>
        <begin position="453"/>
        <end position="474"/>
    </location>
</feature>
<feature type="region of interest" description="Disordered" evidence="2">
    <location>
        <begin position="1"/>
        <end position="53"/>
    </location>
</feature>
<dbReference type="InterPro" id="IPR008979">
    <property type="entry name" value="Galactose-bd-like_sf"/>
</dbReference>
<feature type="compositionally biased region" description="Low complexity" evidence="2">
    <location>
        <begin position="436"/>
        <end position="445"/>
    </location>
</feature>
<dbReference type="Gene3D" id="2.60.120.260">
    <property type="entry name" value="Galactose-binding domain-like"/>
    <property type="match status" value="1"/>
</dbReference>
<dbReference type="SUPFAM" id="SSF49785">
    <property type="entry name" value="Galactose-binding domain-like"/>
    <property type="match status" value="1"/>
</dbReference>
<keyword evidence="6" id="KW-1185">Reference proteome</keyword>
<organism evidence="5 6">
    <name type="scientific">Ereboglobus luteus</name>
    <dbReference type="NCBI Taxonomy" id="1796921"/>
    <lineage>
        <taxon>Bacteria</taxon>
        <taxon>Pseudomonadati</taxon>
        <taxon>Verrucomicrobiota</taxon>
        <taxon>Opitutia</taxon>
        <taxon>Opitutales</taxon>
        <taxon>Opitutaceae</taxon>
        <taxon>Ereboglobus</taxon>
    </lineage>
</organism>
<evidence type="ECO:0000256" key="1">
    <source>
        <dbReference type="ARBA" id="ARBA00022801"/>
    </source>
</evidence>
<accession>A0A2U8E4L0</accession>
<feature type="transmembrane region" description="Helical" evidence="3">
    <location>
        <begin position="110"/>
        <end position="131"/>
    </location>
</feature>
<feature type="domain" description="CBM-cenC" evidence="4">
    <location>
        <begin position="128"/>
        <end position="244"/>
    </location>
</feature>
<keyword evidence="3" id="KW-1133">Transmembrane helix</keyword>
<dbReference type="EMBL" id="CP023004">
    <property type="protein sequence ID" value="AWI09859.1"/>
    <property type="molecule type" value="Genomic_DNA"/>
</dbReference>